<evidence type="ECO:0000313" key="2">
    <source>
        <dbReference type="EMBL" id="ETX01805.1"/>
    </source>
</evidence>
<organism evidence="2 3">
    <name type="scientific">Entotheonella factor</name>
    <dbReference type="NCBI Taxonomy" id="1429438"/>
    <lineage>
        <taxon>Bacteria</taxon>
        <taxon>Pseudomonadati</taxon>
        <taxon>Nitrospinota/Tectimicrobiota group</taxon>
        <taxon>Candidatus Tectimicrobiota</taxon>
        <taxon>Candidatus Entotheonellia</taxon>
        <taxon>Candidatus Entotheonellales</taxon>
        <taxon>Candidatus Entotheonellaceae</taxon>
        <taxon>Candidatus Entotheonella</taxon>
    </lineage>
</organism>
<sequence length="40" mass="3973">MDIVVVLIIAAAMGLGCLALGFGMFVIPVDTSGNGHLGAK</sequence>
<gene>
    <name evidence="2" type="ORF">ETSY1_05960</name>
</gene>
<dbReference type="HOGENOM" id="CLU_3286579_0_0_7"/>
<proteinExistence type="predicted"/>
<dbReference type="EMBL" id="AZHW01000199">
    <property type="protein sequence ID" value="ETX01805.1"/>
    <property type="molecule type" value="Genomic_DNA"/>
</dbReference>
<keyword evidence="1" id="KW-1133">Transmembrane helix</keyword>
<comment type="caution">
    <text evidence="2">The sequence shown here is derived from an EMBL/GenBank/DDBJ whole genome shotgun (WGS) entry which is preliminary data.</text>
</comment>
<dbReference type="Proteomes" id="UP000019141">
    <property type="component" value="Unassembled WGS sequence"/>
</dbReference>
<keyword evidence="1" id="KW-0812">Transmembrane</keyword>
<dbReference type="AlphaFoldDB" id="W4LV95"/>
<keyword evidence="1" id="KW-0472">Membrane</keyword>
<accession>W4LV95</accession>
<evidence type="ECO:0000256" key="1">
    <source>
        <dbReference type="SAM" id="Phobius"/>
    </source>
</evidence>
<keyword evidence="3" id="KW-1185">Reference proteome</keyword>
<reference evidence="2 3" key="1">
    <citation type="journal article" date="2014" name="Nature">
        <title>An environmental bacterial taxon with a large and distinct metabolic repertoire.</title>
        <authorList>
            <person name="Wilson M.C."/>
            <person name="Mori T."/>
            <person name="Ruckert C."/>
            <person name="Uria A.R."/>
            <person name="Helf M.J."/>
            <person name="Takada K."/>
            <person name="Gernert C."/>
            <person name="Steffens U.A."/>
            <person name="Heycke N."/>
            <person name="Schmitt S."/>
            <person name="Rinke C."/>
            <person name="Helfrich E.J."/>
            <person name="Brachmann A.O."/>
            <person name="Gurgui C."/>
            <person name="Wakimoto T."/>
            <person name="Kracht M."/>
            <person name="Crusemann M."/>
            <person name="Hentschel U."/>
            <person name="Abe I."/>
            <person name="Matsunaga S."/>
            <person name="Kalinowski J."/>
            <person name="Takeyama H."/>
            <person name="Piel J."/>
        </authorList>
    </citation>
    <scope>NUCLEOTIDE SEQUENCE [LARGE SCALE GENOMIC DNA]</scope>
    <source>
        <strain evidence="3">TSY1</strain>
    </source>
</reference>
<evidence type="ECO:0000313" key="3">
    <source>
        <dbReference type="Proteomes" id="UP000019141"/>
    </source>
</evidence>
<name>W4LV95_ENTF1</name>
<feature type="transmembrane region" description="Helical" evidence="1">
    <location>
        <begin position="6"/>
        <end position="27"/>
    </location>
</feature>
<protein>
    <submittedName>
        <fullName evidence="2">Uncharacterized protein</fullName>
    </submittedName>
</protein>